<evidence type="ECO:0000256" key="1">
    <source>
        <dbReference type="SAM" id="MobiDB-lite"/>
    </source>
</evidence>
<feature type="region of interest" description="Disordered" evidence="1">
    <location>
        <begin position="25"/>
        <end position="90"/>
    </location>
</feature>
<organism evidence="2 3">
    <name type="scientific">Sphaerobolus stellatus (strain SS14)</name>
    <dbReference type="NCBI Taxonomy" id="990650"/>
    <lineage>
        <taxon>Eukaryota</taxon>
        <taxon>Fungi</taxon>
        <taxon>Dikarya</taxon>
        <taxon>Basidiomycota</taxon>
        <taxon>Agaricomycotina</taxon>
        <taxon>Agaricomycetes</taxon>
        <taxon>Phallomycetidae</taxon>
        <taxon>Geastrales</taxon>
        <taxon>Sphaerobolaceae</taxon>
        <taxon>Sphaerobolus</taxon>
    </lineage>
</organism>
<dbReference type="Proteomes" id="UP000054279">
    <property type="component" value="Unassembled WGS sequence"/>
</dbReference>
<dbReference type="AlphaFoldDB" id="A0A0C9USD8"/>
<gene>
    <name evidence="2" type="ORF">M422DRAFT_784588</name>
</gene>
<protein>
    <submittedName>
        <fullName evidence="2">Uncharacterized protein</fullName>
    </submittedName>
</protein>
<feature type="compositionally biased region" description="Polar residues" evidence="1">
    <location>
        <begin position="52"/>
        <end position="90"/>
    </location>
</feature>
<sequence length="90" mass="9980">MASDPSKRPTMDVAVERFEKIVEAQTDLKSASGIASKLRDDPNESGEKTYPVQGTVQEQPAKQSTEQSTEQPAEQPTEQFNEQSNKQPNE</sequence>
<evidence type="ECO:0000313" key="3">
    <source>
        <dbReference type="Proteomes" id="UP000054279"/>
    </source>
</evidence>
<feature type="compositionally biased region" description="Basic and acidic residues" evidence="1">
    <location>
        <begin position="37"/>
        <end position="47"/>
    </location>
</feature>
<accession>A0A0C9USD8</accession>
<reference evidence="2 3" key="1">
    <citation type="submission" date="2014-06" db="EMBL/GenBank/DDBJ databases">
        <title>Evolutionary Origins and Diversification of the Mycorrhizal Mutualists.</title>
        <authorList>
            <consortium name="DOE Joint Genome Institute"/>
            <consortium name="Mycorrhizal Genomics Consortium"/>
            <person name="Kohler A."/>
            <person name="Kuo A."/>
            <person name="Nagy L.G."/>
            <person name="Floudas D."/>
            <person name="Copeland A."/>
            <person name="Barry K.W."/>
            <person name="Cichocki N."/>
            <person name="Veneault-Fourrey C."/>
            <person name="LaButti K."/>
            <person name="Lindquist E.A."/>
            <person name="Lipzen A."/>
            <person name="Lundell T."/>
            <person name="Morin E."/>
            <person name="Murat C."/>
            <person name="Riley R."/>
            <person name="Ohm R."/>
            <person name="Sun H."/>
            <person name="Tunlid A."/>
            <person name="Henrissat B."/>
            <person name="Grigoriev I.V."/>
            <person name="Hibbett D.S."/>
            <person name="Martin F."/>
        </authorList>
    </citation>
    <scope>NUCLEOTIDE SEQUENCE [LARGE SCALE GENOMIC DNA]</scope>
    <source>
        <strain evidence="2 3">SS14</strain>
    </source>
</reference>
<evidence type="ECO:0000313" key="2">
    <source>
        <dbReference type="EMBL" id="KIJ28271.1"/>
    </source>
</evidence>
<name>A0A0C9USD8_SPHS4</name>
<dbReference type="HOGENOM" id="CLU_2442282_0_0_1"/>
<dbReference type="EMBL" id="KN837310">
    <property type="protein sequence ID" value="KIJ28271.1"/>
    <property type="molecule type" value="Genomic_DNA"/>
</dbReference>
<proteinExistence type="predicted"/>
<keyword evidence="3" id="KW-1185">Reference proteome</keyword>